<dbReference type="Gene3D" id="3.40.50.720">
    <property type="entry name" value="NAD(P)-binding Rossmann-like Domain"/>
    <property type="match status" value="1"/>
</dbReference>
<dbReference type="SUPFAM" id="SSF51735">
    <property type="entry name" value="NAD(P)-binding Rossmann-fold domains"/>
    <property type="match status" value="1"/>
</dbReference>
<sequence length="258" mass="28149">MTVNNQFACYPSLRDRSVLITGGASGIGAAMVEEFALQGAKVSFLDVATEPAQDLIRSLEGRSAHEPLFVRCDITDICALKSAIRLVEDRLGTVRVLVNNAANDDRHDVNEVTPEYWDNRMNVNLRHHFFTIQALSPSMSSVGGGSVINMSSIAWMIPSTGLPAYVTAKAAIVGLTRAMAHELGSSNIRVNSVLPGAVLTERQRRLWWTPEYEAEIMERQALNASLLPSDVARMVLFLAADDSSAITNQSFIVDSGWV</sequence>
<organism evidence="3 4">
    <name type="scientific">Edaphobacter modestus</name>
    <dbReference type="NCBI Taxonomy" id="388466"/>
    <lineage>
        <taxon>Bacteria</taxon>
        <taxon>Pseudomonadati</taxon>
        <taxon>Acidobacteriota</taxon>
        <taxon>Terriglobia</taxon>
        <taxon>Terriglobales</taxon>
        <taxon>Acidobacteriaceae</taxon>
        <taxon>Edaphobacter</taxon>
    </lineage>
</organism>
<dbReference type="Pfam" id="PF13561">
    <property type="entry name" value="adh_short_C2"/>
    <property type="match status" value="1"/>
</dbReference>
<comment type="caution">
    <text evidence="3">The sequence shown here is derived from an EMBL/GenBank/DDBJ whole genome shotgun (WGS) entry which is preliminary data.</text>
</comment>
<comment type="similarity">
    <text evidence="1">Belongs to the short-chain dehydrogenases/reductases (SDR) family.</text>
</comment>
<dbReference type="InterPro" id="IPR036291">
    <property type="entry name" value="NAD(P)-bd_dom_sf"/>
</dbReference>
<dbReference type="CDD" id="cd05233">
    <property type="entry name" value="SDR_c"/>
    <property type="match status" value="1"/>
</dbReference>
<dbReference type="InterPro" id="IPR020904">
    <property type="entry name" value="Sc_DH/Rdtase_CS"/>
</dbReference>
<dbReference type="PRINTS" id="PR00080">
    <property type="entry name" value="SDRFAMILY"/>
</dbReference>
<evidence type="ECO:0000313" key="3">
    <source>
        <dbReference type="EMBL" id="RZU39361.1"/>
    </source>
</evidence>
<dbReference type="PROSITE" id="PS00061">
    <property type="entry name" value="ADH_SHORT"/>
    <property type="match status" value="1"/>
</dbReference>
<name>A0A4Q7YR11_9BACT</name>
<evidence type="ECO:0000256" key="2">
    <source>
        <dbReference type="ARBA" id="ARBA00023002"/>
    </source>
</evidence>
<evidence type="ECO:0000256" key="1">
    <source>
        <dbReference type="ARBA" id="ARBA00006484"/>
    </source>
</evidence>
<keyword evidence="4" id="KW-1185">Reference proteome</keyword>
<dbReference type="PRINTS" id="PR00081">
    <property type="entry name" value="GDHRDH"/>
</dbReference>
<reference evidence="3 4" key="1">
    <citation type="submission" date="2019-02" db="EMBL/GenBank/DDBJ databases">
        <title>Genomic Encyclopedia of Archaeal and Bacterial Type Strains, Phase II (KMG-II): from individual species to whole genera.</title>
        <authorList>
            <person name="Goeker M."/>
        </authorList>
    </citation>
    <scope>NUCLEOTIDE SEQUENCE [LARGE SCALE GENOMIC DNA]</scope>
    <source>
        <strain evidence="3 4">DSM 18101</strain>
    </source>
</reference>
<dbReference type="InterPro" id="IPR002347">
    <property type="entry name" value="SDR_fam"/>
</dbReference>
<dbReference type="PANTHER" id="PTHR24321">
    <property type="entry name" value="DEHYDROGENASES, SHORT CHAIN"/>
    <property type="match status" value="1"/>
</dbReference>
<dbReference type="RefSeq" id="WP_130417581.1">
    <property type="nucleotide sequence ID" value="NZ_SHKW01000001.1"/>
</dbReference>
<dbReference type="GO" id="GO:0016491">
    <property type="term" value="F:oxidoreductase activity"/>
    <property type="evidence" value="ECO:0007669"/>
    <property type="project" value="UniProtKB-KW"/>
</dbReference>
<accession>A0A4Q7YR11</accession>
<dbReference type="FunFam" id="3.40.50.720:FF:000084">
    <property type="entry name" value="Short-chain dehydrogenase reductase"/>
    <property type="match status" value="1"/>
</dbReference>
<gene>
    <name evidence="3" type="ORF">BDD14_0737</name>
</gene>
<evidence type="ECO:0000313" key="4">
    <source>
        <dbReference type="Proteomes" id="UP000292958"/>
    </source>
</evidence>
<dbReference type="AlphaFoldDB" id="A0A4Q7YR11"/>
<dbReference type="OrthoDB" id="9803333at2"/>
<protein>
    <submittedName>
        <fullName evidence="3">NAD(P)-dependent dehydrogenase (Short-subunit alcohol dehydrogenase family)</fullName>
    </submittedName>
</protein>
<dbReference type="PANTHER" id="PTHR24321:SF8">
    <property type="entry name" value="ESTRADIOL 17-BETA-DEHYDROGENASE 8-RELATED"/>
    <property type="match status" value="1"/>
</dbReference>
<proteinExistence type="inferred from homology"/>
<keyword evidence="2" id="KW-0560">Oxidoreductase</keyword>
<dbReference type="Proteomes" id="UP000292958">
    <property type="component" value="Unassembled WGS sequence"/>
</dbReference>
<dbReference type="EMBL" id="SHKW01000001">
    <property type="protein sequence ID" value="RZU39361.1"/>
    <property type="molecule type" value="Genomic_DNA"/>
</dbReference>